<protein>
    <submittedName>
        <fullName evidence="11">Phosphomannomutase</fullName>
    </submittedName>
</protein>
<dbReference type="InterPro" id="IPR016055">
    <property type="entry name" value="A-D-PHexomutase_a/b/a-I/II/III"/>
</dbReference>
<dbReference type="AlphaFoldDB" id="A0A2H3KGW8"/>
<feature type="domain" description="Alpha-D-phosphohexomutase alpha/beta/alpha" evidence="8">
    <location>
        <begin position="6"/>
        <end position="117"/>
    </location>
</feature>
<comment type="caution">
    <text evidence="11">The sequence shown here is derived from an EMBL/GenBank/DDBJ whole genome shotgun (WGS) entry which is preliminary data.</text>
</comment>
<keyword evidence="3" id="KW-0597">Phosphoprotein</keyword>
<evidence type="ECO:0000256" key="6">
    <source>
        <dbReference type="ARBA" id="ARBA00023235"/>
    </source>
</evidence>
<dbReference type="Pfam" id="PF02880">
    <property type="entry name" value="PGM_PMM_III"/>
    <property type="match status" value="1"/>
</dbReference>
<feature type="domain" description="Alpha-D-phosphohexomutase C-terminal" evidence="7">
    <location>
        <begin position="377"/>
        <end position="446"/>
    </location>
</feature>
<dbReference type="PRINTS" id="PR00509">
    <property type="entry name" value="PGMPMM"/>
</dbReference>
<dbReference type="Pfam" id="PF02879">
    <property type="entry name" value="PGM_PMM_II"/>
    <property type="match status" value="1"/>
</dbReference>
<dbReference type="InterPro" id="IPR005841">
    <property type="entry name" value="Alpha-D-phosphohexomutase_SF"/>
</dbReference>
<dbReference type="SUPFAM" id="SSF55957">
    <property type="entry name" value="Phosphoglucomutase, C-terminal domain"/>
    <property type="match status" value="1"/>
</dbReference>
<dbReference type="GO" id="GO:0046872">
    <property type="term" value="F:metal ion binding"/>
    <property type="evidence" value="ECO:0007669"/>
    <property type="project" value="UniProtKB-KW"/>
</dbReference>
<dbReference type="InterPro" id="IPR005843">
    <property type="entry name" value="A-D-PHexomutase_C"/>
</dbReference>
<dbReference type="Pfam" id="PF02878">
    <property type="entry name" value="PGM_PMM_I"/>
    <property type="match status" value="1"/>
</dbReference>
<dbReference type="CDD" id="cd03089">
    <property type="entry name" value="PMM_PGM"/>
    <property type="match status" value="1"/>
</dbReference>
<evidence type="ECO:0000256" key="3">
    <source>
        <dbReference type="ARBA" id="ARBA00022553"/>
    </source>
</evidence>
<reference evidence="11 12" key="1">
    <citation type="submission" date="2016-05" db="EMBL/GenBank/DDBJ databases">
        <authorList>
            <person name="Lavstsen T."/>
            <person name="Jespersen J.S."/>
        </authorList>
    </citation>
    <scope>NUCLEOTIDE SEQUENCE [LARGE SCALE GENOMIC DNA]</scope>
    <source>
        <strain evidence="11 12">B7-9</strain>
    </source>
</reference>
<dbReference type="InterPro" id="IPR036900">
    <property type="entry name" value="A-D-PHexomutase_C_sf"/>
</dbReference>
<evidence type="ECO:0000256" key="1">
    <source>
        <dbReference type="ARBA" id="ARBA00001946"/>
    </source>
</evidence>
<dbReference type="InterPro" id="IPR005846">
    <property type="entry name" value="A-D-PHexomutase_a/b/a-III"/>
</dbReference>
<keyword evidence="5" id="KW-0460">Magnesium</keyword>
<dbReference type="PANTHER" id="PTHR43771:SF2">
    <property type="entry name" value="PHOSPHOMANNOMUTASE_PHOSPHOGLUCOMUTASE"/>
    <property type="match status" value="1"/>
</dbReference>
<evidence type="ECO:0000259" key="7">
    <source>
        <dbReference type="Pfam" id="PF00408"/>
    </source>
</evidence>
<evidence type="ECO:0000256" key="2">
    <source>
        <dbReference type="ARBA" id="ARBA00010231"/>
    </source>
</evidence>
<gene>
    <name evidence="11" type="ORF">A9Q02_05520</name>
</gene>
<evidence type="ECO:0000259" key="10">
    <source>
        <dbReference type="Pfam" id="PF02880"/>
    </source>
</evidence>
<dbReference type="GO" id="GO:0016868">
    <property type="term" value="F:intramolecular phosphotransferase activity"/>
    <property type="evidence" value="ECO:0007669"/>
    <property type="project" value="InterPro"/>
</dbReference>
<evidence type="ECO:0000256" key="4">
    <source>
        <dbReference type="ARBA" id="ARBA00022723"/>
    </source>
</evidence>
<feature type="domain" description="Alpha-D-phosphohexomutase alpha/beta/alpha" evidence="10">
    <location>
        <begin position="261"/>
        <end position="363"/>
    </location>
</feature>
<proteinExistence type="inferred from homology"/>
<evidence type="ECO:0000313" key="11">
    <source>
        <dbReference type="EMBL" id="PDV96995.1"/>
    </source>
</evidence>
<keyword evidence="12" id="KW-1185">Reference proteome</keyword>
<organism evidence="11 12">
    <name type="scientific">Candidatus Chloroploca asiatica</name>
    <dbReference type="NCBI Taxonomy" id="1506545"/>
    <lineage>
        <taxon>Bacteria</taxon>
        <taxon>Bacillati</taxon>
        <taxon>Chloroflexota</taxon>
        <taxon>Chloroflexia</taxon>
        <taxon>Chloroflexales</taxon>
        <taxon>Chloroflexineae</taxon>
        <taxon>Oscillochloridaceae</taxon>
        <taxon>Candidatus Chloroploca</taxon>
    </lineage>
</organism>
<dbReference type="SUPFAM" id="SSF53738">
    <property type="entry name" value="Phosphoglucomutase, first 3 domains"/>
    <property type="match status" value="3"/>
</dbReference>
<dbReference type="RefSeq" id="WP_097654939.1">
    <property type="nucleotide sequence ID" value="NZ_LYXE01000170.1"/>
</dbReference>
<keyword evidence="6" id="KW-0413">Isomerase</keyword>
<dbReference type="Proteomes" id="UP000220922">
    <property type="component" value="Unassembled WGS sequence"/>
</dbReference>
<name>A0A2H3KGW8_9CHLR</name>
<dbReference type="PANTHER" id="PTHR43771">
    <property type="entry name" value="PHOSPHOMANNOMUTASE"/>
    <property type="match status" value="1"/>
</dbReference>
<evidence type="ECO:0000259" key="8">
    <source>
        <dbReference type="Pfam" id="PF02878"/>
    </source>
</evidence>
<dbReference type="InterPro" id="IPR005844">
    <property type="entry name" value="A-D-PHexomutase_a/b/a-I"/>
</dbReference>
<dbReference type="Gene3D" id="3.40.120.10">
    <property type="entry name" value="Alpha-D-Glucose-1,6-Bisphosphate, subunit A, domain 3"/>
    <property type="match status" value="3"/>
</dbReference>
<dbReference type="GO" id="GO:0005975">
    <property type="term" value="P:carbohydrate metabolic process"/>
    <property type="evidence" value="ECO:0007669"/>
    <property type="project" value="InterPro"/>
</dbReference>
<evidence type="ECO:0000313" key="12">
    <source>
        <dbReference type="Proteomes" id="UP000220922"/>
    </source>
</evidence>
<dbReference type="Pfam" id="PF00408">
    <property type="entry name" value="PGM_PMM_IV"/>
    <property type="match status" value="1"/>
</dbReference>
<evidence type="ECO:0000259" key="9">
    <source>
        <dbReference type="Pfam" id="PF02879"/>
    </source>
</evidence>
<dbReference type="InterPro" id="IPR005845">
    <property type="entry name" value="A-D-PHexomutase_a/b/a-II"/>
</dbReference>
<comment type="similarity">
    <text evidence="2">Belongs to the phosphohexose mutase family.</text>
</comment>
<feature type="domain" description="Alpha-D-phosphohexomutase alpha/beta/alpha" evidence="9">
    <location>
        <begin position="157"/>
        <end position="255"/>
    </location>
</feature>
<dbReference type="Gene3D" id="3.30.310.50">
    <property type="entry name" value="Alpha-D-phosphohexomutase, C-terminal domain"/>
    <property type="match status" value="1"/>
</dbReference>
<evidence type="ECO:0000256" key="5">
    <source>
        <dbReference type="ARBA" id="ARBA00022842"/>
    </source>
</evidence>
<comment type="cofactor">
    <cofactor evidence="1">
        <name>Mg(2+)</name>
        <dbReference type="ChEBI" id="CHEBI:18420"/>
    </cofactor>
</comment>
<dbReference type="OrthoDB" id="9806956at2"/>
<accession>A0A2H3KGW8</accession>
<dbReference type="EMBL" id="LYXE01000170">
    <property type="protein sequence ID" value="PDV96995.1"/>
    <property type="molecule type" value="Genomic_DNA"/>
</dbReference>
<sequence length="457" mass="49484">MGLNQTIFRAYDIRGIVDVDLDEAVYTQLGQATGTLIRRRGGQRVVVARDARLSSPRFAAALIDGLCSTGCDVLDIGQAPTPVMYFAVEHLRADSGAIVTASHNPPAFNGLKLRLAHPVYGSEPAPSEMIQEVGQLALMGDVVQGKGSVTRLSVDEAYLQNVTGLLGFAGKRPRVVLDAGNGVAGPIAMAMYEALGLDVIPLFIEPDGTFPNHHPDPLKAENLQQLIVAVREHQADLGVGLDGDGDRLGVVDGDGTIVFADRYLIALATYLLGRRKGSVIFDVKCSATLPQAIHSLGGTPVLWKTGYTNLSAKMRETNAVLGGELSGHTIIPEEGHYFDDGAFAGAYLLYALHQLGTNLREVLAPYPILPSIDEGRIPCAEEDKFRVIEHVYEYFRATHPVIDVDGVRVDFGDGWGLLRASNTEPALTNRFEAQTMERAQAIRDLMMGVVDEFRRRL</sequence>
<keyword evidence="4" id="KW-0479">Metal-binding</keyword>